<name>A0A1B7WZA6_APHFL</name>
<protein>
    <submittedName>
        <fullName evidence="1">Uncharacterized protein</fullName>
    </submittedName>
</protein>
<dbReference type="Proteomes" id="UP000092093">
    <property type="component" value="Unassembled WGS sequence"/>
</dbReference>
<accession>A0A1B7WZA6</accession>
<dbReference type="AlphaFoldDB" id="A0A1B7WZA6"/>
<comment type="caution">
    <text evidence="1">The sequence shown here is derived from an EMBL/GenBank/DDBJ whole genome shotgun (WGS) entry which is preliminary data.</text>
</comment>
<dbReference type="EMBL" id="LJOW01000105">
    <property type="protein sequence ID" value="OBQ42449.1"/>
    <property type="molecule type" value="Genomic_DNA"/>
</dbReference>
<sequence>MKLSALALQNIQHTANVLGMFQNGIITVPSGTVIKLAFVFNRKYKAEDVLPEIYSHIEIYNNYKVVSPPESTVKDDEDELWISISIEISKGVEC</sequence>
<gene>
    <name evidence="1" type="ORF">AN484_17800</name>
</gene>
<evidence type="ECO:0000313" key="1">
    <source>
        <dbReference type="EMBL" id="OBQ42449.1"/>
    </source>
</evidence>
<reference evidence="1 2" key="1">
    <citation type="submission" date="2015-09" db="EMBL/GenBank/DDBJ databases">
        <title>Aphanizomenon flos-aquae WA102.</title>
        <authorList>
            <person name="Driscoll C."/>
        </authorList>
    </citation>
    <scope>NUCLEOTIDE SEQUENCE [LARGE SCALE GENOMIC DNA]</scope>
    <source>
        <strain evidence="1">WA102</strain>
    </source>
</reference>
<evidence type="ECO:0000313" key="2">
    <source>
        <dbReference type="Proteomes" id="UP000092093"/>
    </source>
</evidence>
<organism evidence="1 2">
    <name type="scientific">Aphanizomenon flos-aquae WA102</name>
    <dbReference type="NCBI Taxonomy" id="1710896"/>
    <lineage>
        <taxon>Bacteria</taxon>
        <taxon>Bacillati</taxon>
        <taxon>Cyanobacteriota</taxon>
        <taxon>Cyanophyceae</taxon>
        <taxon>Nostocales</taxon>
        <taxon>Aphanizomenonaceae</taxon>
        <taxon>Aphanizomenon</taxon>
    </lineage>
</organism>
<proteinExistence type="predicted"/>